<dbReference type="Gene3D" id="2.130.10.120">
    <property type="entry name" value="Prolyl oligopeptidase, N-terminal domain"/>
    <property type="match status" value="1"/>
</dbReference>
<dbReference type="PANTHER" id="PTHR11757">
    <property type="entry name" value="PROTEASE FAMILY S9A OLIGOPEPTIDASE"/>
    <property type="match status" value="1"/>
</dbReference>
<dbReference type="PRINTS" id="PR00862">
    <property type="entry name" value="PROLIGOPTASE"/>
</dbReference>
<dbReference type="GO" id="GO:0004252">
    <property type="term" value="F:serine-type endopeptidase activity"/>
    <property type="evidence" value="ECO:0007669"/>
    <property type="project" value="UniProtKB-UniRule"/>
</dbReference>
<dbReference type="SUPFAM" id="SSF53474">
    <property type="entry name" value="alpha/beta-Hydrolases"/>
    <property type="match status" value="1"/>
</dbReference>
<gene>
    <name evidence="5" type="ORF">BDK51DRAFT_42838</name>
</gene>
<dbReference type="GO" id="GO:0006508">
    <property type="term" value="P:proteolysis"/>
    <property type="evidence" value="ECO:0007669"/>
    <property type="project" value="UniProtKB-KW"/>
</dbReference>
<evidence type="ECO:0000256" key="2">
    <source>
        <dbReference type="ARBA" id="ARBA00045448"/>
    </source>
</evidence>
<keyword evidence="3" id="KW-0378">Hydrolase</keyword>
<comment type="similarity">
    <text evidence="1 3">Belongs to the peptidase S9A family.</text>
</comment>
<sequence length="414" mass="45594">MTEAHLIDSHDPRHIPKVVIPREPGVEYFVDSLDVRVYCRSRPPPLFKPETRRQLIPPSPLPKNQNAIHILHSSSTRALSLSRIRATTSPPWSWSDVEEILPPATVDDVELLNGFAIARVRDGEGLPSLVCHDLKARTRREVPIAERVCEIGEAVNADRSTTKFRFLCSSPLTIKRTVEYDIVTGRCETLAVEYPDSGYAGLRVGCALQSLAVDLDSFPPPFCHFLSHICSARSPDFDRDKFVVRRVMVPSTGASVPVTLIHRSDIELNNRFAPAFGSIVLFGDPTALTVSEERKLSTRTTTKLLRSLFSSYNIGMRLSSYSGNSFEAGFRWEVLPLLDRGFVIALAHIRGGSELGSAWHDAGRMEAKANSVADLESVADYLVRERYSSPAVMTASSSSAGAVPVGEGCFRGCL</sequence>
<dbReference type="EMBL" id="ML001962">
    <property type="protein sequence ID" value="RKO82879.1"/>
    <property type="molecule type" value="Genomic_DNA"/>
</dbReference>
<evidence type="ECO:0000313" key="5">
    <source>
        <dbReference type="EMBL" id="RKO82879.1"/>
    </source>
</evidence>
<dbReference type="Gene3D" id="3.40.50.1820">
    <property type="entry name" value="alpha/beta hydrolase"/>
    <property type="match status" value="1"/>
</dbReference>
<evidence type="ECO:0000313" key="6">
    <source>
        <dbReference type="Proteomes" id="UP000269721"/>
    </source>
</evidence>
<protein>
    <recommendedName>
        <fullName evidence="3">Prolyl endopeptidase</fullName>
        <ecNumber evidence="3">3.4.21.-</ecNumber>
    </recommendedName>
</protein>
<evidence type="ECO:0000256" key="3">
    <source>
        <dbReference type="RuleBase" id="RU368024"/>
    </source>
</evidence>
<proteinExistence type="inferred from homology"/>
<dbReference type="Pfam" id="PF00326">
    <property type="entry name" value="Peptidase_S9"/>
    <property type="match status" value="1"/>
</dbReference>
<dbReference type="InterPro" id="IPR051543">
    <property type="entry name" value="Serine_Peptidase_S9A"/>
</dbReference>
<dbReference type="InterPro" id="IPR002470">
    <property type="entry name" value="Peptidase_S9A"/>
</dbReference>
<dbReference type="Proteomes" id="UP000269721">
    <property type="component" value="Unassembled WGS sequence"/>
</dbReference>
<dbReference type="InterPro" id="IPR001375">
    <property type="entry name" value="Peptidase_S9_cat"/>
</dbReference>
<dbReference type="AlphaFoldDB" id="A0A4P9VTM3"/>
<evidence type="ECO:0000259" key="4">
    <source>
        <dbReference type="Pfam" id="PF00326"/>
    </source>
</evidence>
<dbReference type="PANTHER" id="PTHR11757:SF19">
    <property type="entry name" value="PROLYL ENDOPEPTIDASE-LIKE"/>
    <property type="match status" value="1"/>
</dbReference>
<dbReference type="InterPro" id="IPR029058">
    <property type="entry name" value="AB_hydrolase_fold"/>
</dbReference>
<keyword evidence="3" id="KW-0720">Serine protease</keyword>
<feature type="domain" description="Peptidase S9 prolyl oligopeptidase catalytic" evidence="4">
    <location>
        <begin position="330"/>
        <end position="403"/>
    </location>
</feature>
<dbReference type="EC" id="3.4.21.-" evidence="3"/>
<name>A0A4P9VTM3_9FUNG</name>
<reference evidence="6" key="1">
    <citation type="journal article" date="2018" name="Nat. Microbiol.">
        <title>Leveraging single-cell genomics to expand the fungal tree of life.</title>
        <authorList>
            <person name="Ahrendt S.R."/>
            <person name="Quandt C.A."/>
            <person name="Ciobanu D."/>
            <person name="Clum A."/>
            <person name="Salamov A."/>
            <person name="Andreopoulos B."/>
            <person name="Cheng J.F."/>
            <person name="Woyke T."/>
            <person name="Pelin A."/>
            <person name="Henrissat B."/>
            <person name="Reynolds N.K."/>
            <person name="Benny G.L."/>
            <person name="Smith M.E."/>
            <person name="James T.Y."/>
            <person name="Grigoriev I.V."/>
        </authorList>
    </citation>
    <scope>NUCLEOTIDE SEQUENCE [LARGE SCALE GENOMIC DNA]</scope>
</reference>
<keyword evidence="3" id="KW-0645">Protease</keyword>
<organism evidence="5 6">
    <name type="scientific">Blyttiomyces helicus</name>
    <dbReference type="NCBI Taxonomy" id="388810"/>
    <lineage>
        <taxon>Eukaryota</taxon>
        <taxon>Fungi</taxon>
        <taxon>Fungi incertae sedis</taxon>
        <taxon>Chytridiomycota</taxon>
        <taxon>Chytridiomycota incertae sedis</taxon>
        <taxon>Chytridiomycetes</taxon>
        <taxon>Chytridiomycetes incertae sedis</taxon>
        <taxon>Blyttiomyces</taxon>
    </lineage>
</organism>
<keyword evidence="6" id="KW-1185">Reference proteome</keyword>
<evidence type="ECO:0000256" key="1">
    <source>
        <dbReference type="ARBA" id="ARBA00005228"/>
    </source>
</evidence>
<accession>A0A4P9VTM3</accession>
<dbReference type="OrthoDB" id="248387at2759"/>
<comment type="function">
    <text evidence="2">Serine peptidase whose precise substrate specificity remains unclear. Does not cleave peptides after a arginine or lysine residue. Regulates trans-Golgi network morphology and sorting by regulating the membrane binding of the AP-1 complex. May play a role in the regulation of synaptic vesicle exocytosis.</text>
</comment>